<dbReference type="SUPFAM" id="SSF50630">
    <property type="entry name" value="Acid proteases"/>
    <property type="match status" value="1"/>
</dbReference>
<protein>
    <recommendedName>
        <fullName evidence="4">Aspartic peptidase DDI1-type domain-containing protein</fullName>
    </recommendedName>
</protein>
<feature type="compositionally biased region" description="Basic and acidic residues" evidence="1">
    <location>
        <begin position="39"/>
        <end position="59"/>
    </location>
</feature>
<dbReference type="Gene3D" id="2.40.70.10">
    <property type="entry name" value="Acid Proteases"/>
    <property type="match status" value="1"/>
</dbReference>
<evidence type="ECO:0000313" key="3">
    <source>
        <dbReference type="Proteomes" id="UP001318860"/>
    </source>
</evidence>
<accession>A0ABR0UHM5</accession>
<dbReference type="EMBL" id="JABTTQ020002810">
    <property type="protein sequence ID" value="KAK6121997.1"/>
    <property type="molecule type" value="Genomic_DNA"/>
</dbReference>
<proteinExistence type="predicted"/>
<sequence length="327" mass="36939">MNETRNKFNKDEAKMDKIENHVTQLGSQMKNLETQIEINPKEQCKAIRLRSGTEYEGPKIPENSENSQDGTANGEVEADEGAEEHRAEHKGAEKLKSSSNPDISKLNVPLPFPQRFQKKKLDAQFAKFLDIFKKLHINIPFADALEQMPNYAKFLKDVMSKKWKMTSFQTVNLTEECSAIIQRKLPHKLKESGSFTIPCAIGDVFFKKALCDLGASINLMPLSIFRQLGLGEVKPSTITLQFADRSLTYPKGIIGDILVKVDKFIFPVDFLVLDMEEDKDVPLILGRPFLATGKALIDVQKGQLTLRVNDEHVLFTIYKALQFHDGV</sequence>
<dbReference type="PANTHER" id="PTHR33067">
    <property type="entry name" value="RNA-DIRECTED DNA POLYMERASE-RELATED"/>
    <property type="match status" value="1"/>
</dbReference>
<evidence type="ECO:0000256" key="1">
    <source>
        <dbReference type="SAM" id="MobiDB-lite"/>
    </source>
</evidence>
<organism evidence="2 3">
    <name type="scientific">Rehmannia glutinosa</name>
    <name type="common">Chinese foxglove</name>
    <dbReference type="NCBI Taxonomy" id="99300"/>
    <lineage>
        <taxon>Eukaryota</taxon>
        <taxon>Viridiplantae</taxon>
        <taxon>Streptophyta</taxon>
        <taxon>Embryophyta</taxon>
        <taxon>Tracheophyta</taxon>
        <taxon>Spermatophyta</taxon>
        <taxon>Magnoliopsida</taxon>
        <taxon>eudicotyledons</taxon>
        <taxon>Gunneridae</taxon>
        <taxon>Pentapetalae</taxon>
        <taxon>asterids</taxon>
        <taxon>lamiids</taxon>
        <taxon>Lamiales</taxon>
        <taxon>Orobanchaceae</taxon>
        <taxon>Rehmannieae</taxon>
        <taxon>Rehmannia</taxon>
    </lineage>
</organism>
<name>A0ABR0UHM5_REHGL</name>
<reference evidence="2 3" key="1">
    <citation type="journal article" date="2021" name="Comput. Struct. Biotechnol. J.">
        <title>De novo genome assembly of the potent medicinal plant Rehmannia glutinosa using nanopore technology.</title>
        <authorList>
            <person name="Ma L."/>
            <person name="Dong C."/>
            <person name="Song C."/>
            <person name="Wang X."/>
            <person name="Zheng X."/>
            <person name="Niu Y."/>
            <person name="Chen S."/>
            <person name="Feng W."/>
        </authorList>
    </citation>
    <scope>NUCLEOTIDE SEQUENCE [LARGE SCALE GENOMIC DNA]</scope>
    <source>
        <strain evidence="2">DH-2019</strain>
    </source>
</reference>
<gene>
    <name evidence="2" type="ORF">DH2020_044259</name>
</gene>
<keyword evidence="3" id="KW-1185">Reference proteome</keyword>
<comment type="caution">
    <text evidence="2">The sequence shown here is derived from an EMBL/GenBank/DDBJ whole genome shotgun (WGS) entry which is preliminary data.</text>
</comment>
<feature type="region of interest" description="Disordered" evidence="1">
    <location>
        <begin position="33"/>
        <end position="106"/>
    </location>
</feature>
<dbReference type="CDD" id="cd00303">
    <property type="entry name" value="retropepsin_like"/>
    <property type="match status" value="1"/>
</dbReference>
<dbReference type="PANTHER" id="PTHR33067:SF31">
    <property type="entry name" value="RNA-DIRECTED DNA POLYMERASE"/>
    <property type="match status" value="1"/>
</dbReference>
<feature type="compositionally biased region" description="Basic and acidic residues" evidence="1">
    <location>
        <begin position="83"/>
        <end position="96"/>
    </location>
</feature>
<dbReference type="InterPro" id="IPR021109">
    <property type="entry name" value="Peptidase_aspartic_dom_sf"/>
</dbReference>
<evidence type="ECO:0008006" key="4">
    <source>
        <dbReference type="Google" id="ProtNLM"/>
    </source>
</evidence>
<evidence type="ECO:0000313" key="2">
    <source>
        <dbReference type="EMBL" id="KAK6121997.1"/>
    </source>
</evidence>
<dbReference type="Proteomes" id="UP001318860">
    <property type="component" value="Unassembled WGS sequence"/>
</dbReference>